<dbReference type="KEGG" id="plw:D5F53_04765"/>
<keyword evidence="6" id="KW-0564">Palmitate</keyword>
<feature type="domain" description="Spore germination protein N-terminal" evidence="9">
    <location>
        <begin position="25"/>
        <end position="192"/>
    </location>
</feature>
<gene>
    <name evidence="10" type="ORF">D5F53_04765</name>
</gene>
<dbReference type="EMBL" id="CP032412">
    <property type="protein sequence ID" value="AYB42634.1"/>
    <property type="molecule type" value="Genomic_DNA"/>
</dbReference>
<dbReference type="NCBIfam" id="TIGR02887">
    <property type="entry name" value="spore_ger_x_C"/>
    <property type="match status" value="1"/>
</dbReference>
<dbReference type="Pfam" id="PF05504">
    <property type="entry name" value="Spore_GerAC"/>
    <property type="match status" value="1"/>
</dbReference>
<dbReference type="GO" id="GO:0016020">
    <property type="term" value="C:membrane"/>
    <property type="evidence" value="ECO:0007669"/>
    <property type="project" value="UniProtKB-SubCell"/>
</dbReference>
<dbReference type="InterPro" id="IPR008844">
    <property type="entry name" value="Spore_GerAC-like"/>
</dbReference>
<evidence type="ECO:0000256" key="2">
    <source>
        <dbReference type="ARBA" id="ARBA00007886"/>
    </source>
</evidence>
<evidence type="ECO:0000259" key="8">
    <source>
        <dbReference type="Pfam" id="PF05504"/>
    </source>
</evidence>
<evidence type="ECO:0000256" key="7">
    <source>
        <dbReference type="ARBA" id="ARBA00023288"/>
    </source>
</evidence>
<evidence type="ECO:0000313" key="11">
    <source>
        <dbReference type="Proteomes" id="UP000266552"/>
    </source>
</evidence>
<dbReference type="Pfam" id="PF25198">
    <property type="entry name" value="Spore_GerAC_N"/>
    <property type="match status" value="1"/>
</dbReference>
<dbReference type="InterPro" id="IPR057336">
    <property type="entry name" value="GerAC_N"/>
</dbReference>
<comment type="similarity">
    <text evidence="2">Belongs to the GerABKC lipoprotein family.</text>
</comment>
<feature type="domain" description="Spore germination GerAC-like C-terminal" evidence="8">
    <location>
        <begin position="216"/>
        <end position="380"/>
    </location>
</feature>
<dbReference type="AlphaFoldDB" id="A0A385TJ14"/>
<dbReference type="PANTHER" id="PTHR35789:SF1">
    <property type="entry name" value="SPORE GERMINATION PROTEIN B3"/>
    <property type="match status" value="1"/>
</dbReference>
<evidence type="ECO:0000256" key="4">
    <source>
        <dbReference type="ARBA" id="ARBA00022729"/>
    </source>
</evidence>
<evidence type="ECO:0000256" key="1">
    <source>
        <dbReference type="ARBA" id="ARBA00004635"/>
    </source>
</evidence>
<dbReference type="GO" id="GO:0009847">
    <property type="term" value="P:spore germination"/>
    <property type="evidence" value="ECO:0007669"/>
    <property type="project" value="InterPro"/>
</dbReference>
<evidence type="ECO:0000313" key="10">
    <source>
        <dbReference type="EMBL" id="AYB42634.1"/>
    </source>
</evidence>
<dbReference type="InterPro" id="IPR038501">
    <property type="entry name" value="Spore_GerAC_C_sf"/>
</dbReference>
<sequence length="388" mass="43358">MLLLRWFRILLPLSLLTGCGFNMTKVEINEQTFVFAMYVNKGPQDDSVEVTISAPLPNRLTSGRQAGGKGGGDPYAMVTKSSTTVQDALHLIQRDLSRRFDFSHTKVVVVGKSYAEAGLEELMDWLQREPTTNLSIYIMVAPGDAKKVAELTPVFEQMPSEVLTRFADQHNMITTNLKDCLYAESANQGYALTYLSAGLKPMVADQEKLEPWAGIQGTALFRKHKLVATLPMEQSLAISWGVNELKAPLYTVSWGEEGKASVFLIATSSSKSVRMVSGHPVFTVKLSGTGDIIYKNNHKQLDTLQAKEIIEHELNDLVAGHLRKALRTSQRVGADVLQLGMLVDWNYPDHWKKVRSEWPDYYKNEVEIQVVTDIQIRNFGAVLKTNPK</sequence>
<evidence type="ECO:0000256" key="3">
    <source>
        <dbReference type="ARBA" id="ARBA00022544"/>
    </source>
</evidence>
<dbReference type="InterPro" id="IPR046953">
    <property type="entry name" value="Spore_GerAC-like_C"/>
</dbReference>
<keyword evidence="7" id="KW-0449">Lipoprotein</keyword>
<protein>
    <submittedName>
        <fullName evidence="10">Ger(X)C family spore germination protein</fullName>
    </submittedName>
</protein>
<comment type="subcellular location">
    <subcellularLocation>
        <location evidence="1">Membrane</location>
        <topology evidence="1">Lipid-anchor</topology>
    </subcellularLocation>
</comment>
<keyword evidence="11" id="KW-1185">Reference proteome</keyword>
<dbReference type="Gene3D" id="3.30.300.210">
    <property type="entry name" value="Nutrient germinant receptor protein C, domain 3"/>
    <property type="match status" value="1"/>
</dbReference>
<proteinExistence type="inferred from homology"/>
<dbReference type="Proteomes" id="UP000266552">
    <property type="component" value="Chromosome"/>
</dbReference>
<evidence type="ECO:0000256" key="5">
    <source>
        <dbReference type="ARBA" id="ARBA00023136"/>
    </source>
</evidence>
<keyword evidence="4" id="KW-0732">Signal</keyword>
<keyword evidence="5" id="KW-0472">Membrane</keyword>
<dbReference type="PROSITE" id="PS51257">
    <property type="entry name" value="PROKAR_LIPOPROTEIN"/>
    <property type="match status" value="1"/>
</dbReference>
<name>A0A385TJ14_PAELA</name>
<evidence type="ECO:0000259" key="9">
    <source>
        <dbReference type="Pfam" id="PF25198"/>
    </source>
</evidence>
<accession>A0A385TJ14</accession>
<dbReference type="PANTHER" id="PTHR35789">
    <property type="entry name" value="SPORE GERMINATION PROTEIN B3"/>
    <property type="match status" value="1"/>
</dbReference>
<reference evidence="10 11" key="1">
    <citation type="submission" date="2018-09" db="EMBL/GenBank/DDBJ databases">
        <title>Genome Sequence of Paenibacillus lautus Strain E7593-69, Azo Dye-Degrading Bacteria, Isolated from Commercial Tattoo Inks.</title>
        <authorList>
            <person name="Nho S.W."/>
            <person name="Kim S.-J."/>
            <person name="Kweon O."/>
            <person name="Cerniglia C.E."/>
        </authorList>
    </citation>
    <scope>NUCLEOTIDE SEQUENCE [LARGE SCALE GENOMIC DNA]</scope>
    <source>
        <strain evidence="10 11">E7593-69</strain>
    </source>
</reference>
<dbReference type="RefSeq" id="WP_119846732.1">
    <property type="nucleotide sequence ID" value="NZ_CP032412.1"/>
</dbReference>
<organism evidence="10 11">
    <name type="scientific">Paenibacillus lautus</name>
    <name type="common">Bacillus lautus</name>
    <dbReference type="NCBI Taxonomy" id="1401"/>
    <lineage>
        <taxon>Bacteria</taxon>
        <taxon>Bacillati</taxon>
        <taxon>Bacillota</taxon>
        <taxon>Bacilli</taxon>
        <taxon>Bacillales</taxon>
        <taxon>Paenibacillaceae</taxon>
        <taxon>Paenibacillus</taxon>
    </lineage>
</organism>
<keyword evidence="3" id="KW-0309">Germination</keyword>
<evidence type="ECO:0000256" key="6">
    <source>
        <dbReference type="ARBA" id="ARBA00023139"/>
    </source>
</evidence>